<organism evidence="9">
    <name type="scientific">marine metagenome</name>
    <dbReference type="NCBI Taxonomy" id="408172"/>
    <lineage>
        <taxon>unclassified sequences</taxon>
        <taxon>metagenomes</taxon>
        <taxon>ecological metagenomes</taxon>
    </lineage>
</organism>
<evidence type="ECO:0000259" key="8">
    <source>
        <dbReference type="Pfam" id="PF16901"/>
    </source>
</evidence>
<dbReference type="InterPro" id="IPR006076">
    <property type="entry name" value="FAD-dep_OxRdtase"/>
</dbReference>
<comment type="cofactor">
    <cofactor evidence="1">
        <name>FAD</name>
        <dbReference type="ChEBI" id="CHEBI:57692"/>
    </cofactor>
</comment>
<dbReference type="GO" id="GO:0004368">
    <property type="term" value="F:glycerol-3-phosphate dehydrogenase (quinone) activity"/>
    <property type="evidence" value="ECO:0007669"/>
    <property type="project" value="InterPro"/>
</dbReference>
<evidence type="ECO:0000259" key="7">
    <source>
        <dbReference type="Pfam" id="PF01266"/>
    </source>
</evidence>
<evidence type="ECO:0008006" key="10">
    <source>
        <dbReference type="Google" id="ProtNLM"/>
    </source>
</evidence>
<dbReference type="AlphaFoldDB" id="A0A381R399"/>
<dbReference type="Gene3D" id="1.10.8.870">
    <property type="entry name" value="Alpha-glycerophosphate oxidase, cap domain"/>
    <property type="match status" value="1"/>
</dbReference>
<feature type="domain" description="FAD dependent oxidoreductase" evidence="7">
    <location>
        <begin position="17"/>
        <end position="337"/>
    </location>
</feature>
<name>A0A381R399_9ZZZZ</name>
<dbReference type="GO" id="GO:0046168">
    <property type="term" value="P:glycerol-3-phosphate catabolic process"/>
    <property type="evidence" value="ECO:0007669"/>
    <property type="project" value="TreeGrafter"/>
</dbReference>
<keyword evidence="3" id="KW-0285">Flavoprotein</keyword>
<dbReference type="SUPFAM" id="SSF51905">
    <property type="entry name" value="FAD/NAD(P)-binding domain"/>
    <property type="match status" value="1"/>
</dbReference>
<dbReference type="InterPro" id="IPR036188">
    <property type="entry name" value="FAD/NAD-bd_sf"/>
</dbReference>
<dbReference type="EMBL" id="UINC01001579">
    <property type="protein sequence ID" value="SUZ84063.1"/>
    <property type="molecule type" value="Genomic_DNA"/>
</dbReference>
<dbReference type="InterPro" id="IPR000447">
    <property type="entry name" value="G3P_DH_FAD-dep"/>
</dbReference>
<proteinExistence type="inferred from homology"/>
<evidence type="ECO:0000256" key="3">
    <source>
        <dbReference type="ARBA" id="ARBA00022630"/>
    </source>
</evidence>
<evidence type="ECO:0000256" key="6">
    <source>
        <dbReference type="SAM" id="Phobius"/>
    </source>
</evidence>
<dbReference type="Gene3D" id="3.30.9.10">
    <property type="entry name" value="D-Amino Acid Oxidase, subunit A, domain 2"/>
    <property type="match status" value="1"/>
</dbReference>
<keyword evidence="4" id="KW-0274">FAD</keyword>
<evidence type="ECO:0000256" key="4">
    <source>
        <dbReference type="ARBA" id="ARBA00022827"/>
    </source>
</evidence>
<dbReference type="Pfam" id="PF16901">
    <property type="entry name" value="DAO_C"/>
    <property type="match status" value="1"/>
</dbReference>
<dbReference type="PANTHER" id="PTHR11985">
    <property type="entry name" value="GLYCEROL-3-PHOSPHATE DEHYDROGENASE"/>
    <property type="match status" value="1"/>
</dbReference>
<keyword evidence="6" id="KW-1133">Transmembrane helix</keyword>
<keyword evidence="5" id="KW-0560">Oxidoreductase</keyword>
<evidence type="ECO:0000313" key="9">
    <source>
        <dbReference type="EMBL" id="SUZ84063.1"/>
    </source>
</evidence>
<reference evidence="9" key="1">
    <citation type="submission" date="2018-05" db="EMBL/GenBank/DDBJ databases">
        <authorList>
            <person name="Lanie J.A."/>
            <person name="Ng W.-L."/>
            <person name="Kazmierczak K.M."/>
            <person name="Andrzejewski T.M."/>
            <person name="Davidsen T.M."/>
            <person name="Wayne K.J."/>
            <person name="Tettelin H."/>
            <person name="Glass J.I."/>
            <person name="Rusch D."/>
            <person name="Podicherti R."/>
            <person name="Tsui H.-C.T."/>
            <person name="Winkler M.E."/>
        </authorList>
    </citation>
    <scope>NUCLEOTIDE SEQUENCE</scope>
</reference>
<accession>A0A381R399</accession>
<dbReference type="Gene3D" id="3.50.50.60">
    <property type="entry name" value="FAD/NAD(P)-binding domain"/>
    <property type="match status" value="1"/>
</dbReference>
<protein>
    <recommendedName>
        <fullName evidence="10">FAD dependent oxidoreductase domain-containing protein</fullName>
    </recommendedName>
</protein>
<keyword evidence="6" id="KW-0472">Membrane</keyword>
<evidence type="ECO:0000256" key="1">
    <source>
        <dbReference type="ARBA" id="ARBA00001974"/>
    </source>
</evidence>
<dbReference type="PRINTS" id="PR01001">
    <property type="entry name" value="FADG3PDH"/>
</dbReference>
<gene>
    <name evidence="9" type="ORF">METZ01_LOCUS36917</name>
</gene>
<dbReference type="InterPro" id="IPR038299">
    <property type="entry name" value="DAO_C_sf"/>
</dbReference>
<keyword evidence="6" id="KW-0812">Transmembrane</keyword>
<dbReference type="InterPro" id="IPR031656">
    <property type="entry name" value="DAO_C"/>
</dbReference>
<sequence>MNLRDNNVKKLAGNTFDVLIIGAGINGAVAATALAARGAKVALVDKGDFAGFTSQNSSNLVWGGIKYMETYEFPLVRQLCMSRNHLLRSYPSSIKEIRFFTNLEKGFRFPPFMLYCGALLYWAIGNFFTRPPRFLIPRQINNVESVINTEHSIGGFEYSDAFLYDNDARFVFNFIRSAISYNCTAVNYIESLGSVRNEQGEWKTQLSNTKNGETFEVRSSVIINACGPYVDQQNQVSNQTTEHRHVYSKGIHLVVPQITNNERVLTFFADDGRLFFAIPMGGRTMVGTTDTRVSSPETEVTEEDRQFVLDNINKRLNLDKPLSETDIISERCGVRPLVIKSGEKNNTNEEWMKLSRKHAVDVDRGKKHISIFGGKLTDCLNVGEEICEAVQQLGIHLPDEKRKWYGEPPEAIRNEYLNQVDLMGLDELTSSGASEVLSTRLWRRYGAQAIGLLENIREDPEMAKPLIEGTDYIRCELTQAARREMIVTLEDFLRRRSKLALVARHEDLKQSQGIKDACEILFGENAPERWNEYFRD</sequence>
<dbReference type="PANTHER" id="PTHR11985:SF15">
    <property type="entry name" value="GLYCEROL-3-PHOSPHATE DEHYDROGENASE, MITOCHONDRIAL"/>
    <property type="match status" value="1"/>
</dbReference>
<feature type="domain" description="Alpha-glycerophosphate oxidase C-terminal" evidence="8">
    <location>
        <begin position="432"/>
        <end position="512"/>
    </location>
</feature>
<feature type="transmembrane region" description="Helical" evidence="6">
    <location>
        <begin position="112"/>
        <end position="129"/>
    </location>
</feature>
<evidence type="ECO:0000256" key="5">
    <source>
        <dbReference type="ARBA" id="ARBA00023002"/>
    </source>
</evidence>
<comment type="similarity">
    <text evidence="2">Belongs to the FAD-dependent glycerol-3-phosphate dehydrogenase family.</text>
</comment>
<evidence type="ECO:0000256" key="2">
    <source>
        <dbReference type="ARBA" id="ARBA00007330"/>
    </source>
</evidence>
<dbReference type="Pfam" id="PF01266">
    <property type="entry name" value="DAO"/>
    <property type="match status" value="1"/>
</dbReference>